<dbReference type="PROSITE" id="PS00211">
    <property type="entry name" value="ABC_TRANSPORTER_1"/>
    <property type="match status" value="1"/>
</dbReference>
<keyword evidence="3" id="KW-0547">Nucleotide-binding</keyword>
<dbReference type="PANTHER" id="PTHR43790">
    <property type="entry name" value="CARBOHYDRATE TRANSPORT ATP-BINDING PROTEIN MG119-RELATED"/>
    <property type="match status" value="1"/>
</dbReference>
<organism evidence="6 7">
    <name type="scientific">Amnibacterium endophyticum</name>
    <dbReference type="NCBI Taxonomy" id="2109337"/>
    <lineage>
        <taxon>Bacteria</taxon>
        <taxon>Bacillati</taxon>
        <taxon>Actinomycetota</taxon>
        <taxon>Actinomycetes</taxon>
        <taxon>Micrococcales</taxon>
        <taxon>Microbacteriaceae</taxon>
        <taxon>Amnibacterium</taxon>
    </lineage>
</organism>
<dbReference type="EMBL" id="JBHUEA010000018">
    <property type="protein sequence ID" value="MFD1722262.1"/>
    <property type="molecule type" value="Genomic_DNA"/>
</dbReference>
<dbReference type="GO" id="GO:0005524">
    <property type="term" value="F:ATP binding"/>
    <property type="evidence" value="ECO:0007669"/>
    <property type="project" value="UniProtKB-KW"/>
</dbReference>
<feature type="domain" description="ABC transporter" evidence="5">
    <location>
        <begin position="250"/>
        <end position="500"/>
    </location>
</feature>
<dbReference type="RefSeq" id="WP_377935211.1">
    <property type="nucleotide sequence ID" value="NZ_JBHUEA010000018.1"/>
</dbReference>
<proteinExistence type="predicted"/>
<evidence type="ECO:0000256" key="1">
    <source>
        <dbReference type="ARBA" id="ARBA00022448"/>
    </source>
</evidence>
<name>A0ABW4LIB7_9MICO</name>
<evidence type="ECO:0000256" key="4">
    <source>
        <dbReference type="ARBA" id="ARBA00022840"/>
    </source>
</evidence>
<keyword evidence="7" id="KW-1185">Reference proteome</keyword>
<dbReference type="SUPFAM" id="SSF52540">
    <property type="entry name" value="P-loop containing nucleoside triphosphate hydrolases"/>
    <property type="match status" value="2"/>
</dbReference>
<dbReference type="CDD" id="cd03215">
    <property type="entry name" value="ABC_Carb_Monos_II"/>
    <property type="match status" value="1"/>
</dbReference>
<dbReference type="PANTHER" id="PTHR43790:SF9">
    <property type="entry name" value="GALACTOFURANOSE TRANSPORTER ATP-BINDING PROTEIN YTFR"/>
    <property type="match status" value="1"/>
</dbReference>
<dbReference type="InterPro" id="IPR027417">
    <property type="entry name" value="P-loop_NTPase"/>
</dbReference>
<protein>
    <submittedName>
        <fullName evidence="6">Sugar ABC transporter ATP-binding protein</fullName>
    </submittedName>
</protein>
<sequence>MADHPVVAMRGIVKTYPGVRALSSVDLSIRSGEVMALVGENGAGKSTLLKILAGAARADEGQILVDGERVAINSPRDAQDAGIAVIYQELNLASHLSVAENVYVGREPRTRLGTVDFGAMRRGSEALLRGLGVSLDSTRLVGDLNIAMRQMVEIAKALLVNARVVVMDEPTSSLTEEEVDALLALVRRLRESGVAVVYVSHRMREIFEIADRITVLRDGAVVGVREADAARPGDIVQMMVGRDLEDLYGVRASNVDEKAVPALEVRGLGCGALLHDVSFSVRPGEIVALSGLIGAGRSHAALAIFGARRRTAGQVLLDGVPRRFRSPKDAMAAGIGLVPEDRKAQGLFLGLPVRENMSSASLASISRLAFVSGRRDRALAGRFAQQLNLRSSALEVGAGTLSGGNQQKVVLARWLARSPRVLILDEPTRGVDVGAKAEIYALIRRIAADGVAVLVISSELTEVLGIADRIVVMREGYGVGELDASDATEKRVMALATGVQDDGTSYLAQNSERS</sequence>
<comment type="caution">
    <text evidence="6">The sequence shown here is derived from an EMBL/GenBank/DDBJ whole genome shotgun (WGS) entry which is preliminary data.</text>
</comment>
<keyword evidence="1" id="KW-0813">Transport</keyword>
<dbReference type="InterPro" id="IPR017871">
    <property type="entry name" value="ABC_transporter-like_CS"/>
</dbReference>
<dbReference type="Gene3D" id="3.40.50.300">
    <property type="entry name" value="P-loop containing nucleotide triphosphate hydrolases"/>
    <property type="match status" value="2"/>
</dbReference>
<dbReference type="InterPro" id="IPR003439">
    <property type="entry name" value="ABC_transporter-like_ATP-bd"/>
</dbReference>
<gene>
    <name evidence="6" type="ORF">ACFSBI_11940</name>
</gene>
<evidence type="ECO:0000313" key="6">
    <source>
        <dbReference type="EMBL" id="MFD1722262.1"/>
    </source>
</evidence>
<keyword evidence="2" id="KW-0677">Repeat</keyword>
<keyword evidence="4 6" id="KW-0067">ATP-binding</keyword>
<dbReference type="Pfam" id="PF00005">
    <property type="entry name" value="ABC_tran"/>
    <property type="match status" value="2"/>
</dbReference>
<dbReference type="CDD" id="cd03216">
    <property type="entry name" value="ABC_Carb_Monos_I"/>
    <property type="match status" value="1"/>
</dbReference>
<feature type="domain" description="ABC transporter" evidence="5">
    <location>
        <begin position="7"/>
        <end position="243"/>
    </location>
</feature>
<dbReference type="InterPro" id="IPR050107">
    <property type="entry name" value="ABC_carbohydrate_import_ATPase"/>
</dbReference>
<dbReference type="SMART" id="SM00382">
    <property type="entry name" value="AAA"/>
    <property type="match status" value="2"/>
</dbReference>
<dbReference type="PROSITE" id="PS50893">
    <property type="entry name" value="ABC_TRANSPORTER_2"/>
    <property type="match status" value="2"/>
</dbReference>
<accession>A0ABW4LIB7</accession>
<dbReference type="Proteomes" id="UP001597347">
    <property type="component" value="Unassembled WGS sequence"/>
</dbReference>
<dbReference type="InterPro" id="IPR003593">
    <property type="entry name" value="AAA+_ATPase"/>
</dbReference>
<evidence type="ECO:0000259" key="5">
    <source>
        <dbReference type="PROSITE" id="PS50893"/>
    </source>
</evidence>
<evidence type="ECO:0000313" key="7">
    <source>
        <dbReference type="Proteomes" id="UP001597347"/>
    </source>
</evidence>
<evidence type="ECO:0000256" key="3">
    <source>
        <dbReference type="ARBA" id="ARBA00022741"/>
    </source>
</evidence>
<reference evidence="7" key="1">
    <citation type="journal article" date="2019" name="Int. J. Syst. Evol. Microbiol.">
        <title>The Global Catalogue of Microorganisms (GCM) 10K type strain sequencing project: providing services to taxonomists for standard genome sequencing and annotation.</title>
        <authorList>
            <consortium name="The Broad Institute Genomics Platform"/>
            <consortium name="The Broad Institute Genome Sequencing Center for Infectious Disease"/>
            <person name="Wu L."/>
            <person name="Ma J."/>
        </authorList>
    </citation>
    <scope>NUCLEOTIDE SEQUENCE [LARGE SCALE GENOMIC DNA]</scope>
    <source>
        <strain evidence="7">CGMCC 1.12471</strain>
    </source>
</reference>
<evidence type="ECO:0000256" key="2">
    <source>
        <dbReference type="ARBA" id="ARBA00022737"/>
    </source>
</evidence>